<keyword evidence="5 8" id="KW-0812">Transmembrane</keyword>
<evidence type="ECO:0000256" key="5">
    <source>
        <dbReference type="ARBA" id="ARBA00022692"/>
    </source>
</evidence>
<keyword evidence="8" id="KW-0997">Cell inner membrane</keyword>
<sequence>MGETAGSETPAPLTGGRLALLASLAALGVLATNIMLPAFPQMAASLAVTPREMAWTLSSFFLVFAVGQLAIGPLSDAYGRAPFVIGGLVAFLAGSLVCGLATALPVLIAGRMIQALGACATSVLSRAIARDSYDGVELTRAIALMMIVMAAAPGFSPALGTALTAAFGWRSTFVLSSAAAVTIGAAYVLSLGETLPRKRRRTASPGAVGRTYAGLAVDPRFIFPGLSVSLVIGCLYAFFGAAPAILMGAMGVSAAGLSVFFAATVVVVFGAGLSTGRLIRRWGAPRVGLAGVLIALAGGLWLLLQAGSTSPAPFMAAVTLFLGGMGLINPIGTAIALEPFGDRAGLASALLGFLQMSLAATGTALIGALPIGAASAYAWIVFGGCGLAALAFVPVLAAARRA</sequence>
<dbReference type="InterPro" id="IPR020846">
    <property type="entry name" value="MFS_dom"/>
</dbReference>
<keyword evidence="3 8" id="KW-0813">Transport</keyword>
<comment type="similarity">
    <text evidence="2 8">Belongs to the major facilitator superfamily. Bcr/CmlA family.</text>
</comment>
<dbReference type="InterPro" id="IPR036259">
    <property type="entry name" value="MFS_trans_sf"/>
</dbReference>
<feature type="transmembrane region" description="Helical" evidence="8">
    <location>
        <begin position="141"/>
        <end position="167"/>
    </location>
</feature>
<dbReference type="PROSITE" id="PS50850">
    <property type="entry name" value="MFS"/>
    <property type="match status" value="1"/>
</dbReference>
<feature type="transmembrane region" description="Helical" evidence="8">
    <location>
        <begin position="18"/>
        <end position="39"/>
    </location>
</feature>
<organism evidence="10 11">
    <name type="scientific">Phenylobacterium conjunctum</name>
    <dbReference type="NCBI Taxonomy" id="1298959"/>
    <lineage>
        <taxon>Bacteria</taxon>
        <taxon>Pseudomonadati</taxon>
        <taxon>Pseudomonadota</taxon>
        <taxon>Alphaproteobacteria</taxon>
        <taxon>Caulobacterales</taxon>
        <taxon>Caulobacteraceae</taxon>
        <taxon>Phenylobacterium</taxon>
    </lineage>
</organism>
<proteinExistence type="inferred from homology"/>
<evidence type="ECO:0000256" key="4">
    <source>
        <dbReference type="ARBA" id="ARBA00022475"/>
    </source>
</evidence>
<dbReference type="PANTHER" id="PTHR42718:SF9">
    <property type="entry name" value="MAJOR FACILITATOR SUPERFAMILY MULTIDRUG TRANSPORTER MFSC"/>
    <property type="match status" value="1"/>
</dbReference>
<dbReference type="InterPro" id="IPR004812">
    <property type="entry name" value="Efflux_drug-R_Bcr/CmlA"/>
</dbReference>
<feature type="transmembrane region" description="Helical" evidence="8">
    <location>
        <begin position="316"/>
        <end position="337"/>
    </location>
</feature>
<keyword evidence="7 8" id="KW-0472">Membrane</keyword>
<feature type="transmembrane region" description="Helical" evidence="8">
    <location>
        <begin position="283"/>
        <end position="304"/>
    </location>
</feature>
<reference evidence="11" key="1">
    <citation type="journal article" date="2019" name="Int. J. Syst. Evol. Microbiol.">
        <title>The Global Catalogue of Microorganisms (GCM) 10K type strain sequencing project: providing services to taxonomists for standard genome sequencing and annotation.</title>
        <authorList>
            <consortium name="The Broad Institute Genomics Platform"/>
            <consortium name="The Broad Institute Genome Sequencing Center for Infectious Disease"/>
            <person name="Wu L."/>
            <person name="Ma J."/>
        </authorList>
    </citation>
    <scope>NUCLEOTIDE SEQUENCE [LARGE SCALE GENOMIC DNA]</scope>
    <source>
        <strain evidence="11">CCUG 55074</strain>
    </source>
</reference>
<comment type="subcellular location">
    <subcellularLocation>
        <location evidence="8">Cell inner membrane</location>
        <topology evidence="8">Multi-pass membrane protein</topology>
    </subcellularLocation>
    <subcellularLocation>
        <location evidence="1">Cell membrane</location>
        <topology evidence="1">Multi-pass membrane protein</topology>
    </subcellularLocation>
</comment>
<feature type="domain" description="Major facilitator superfamily (MFS) profile" evidence="9">
    <location>
        <begin position="17"/>
        <end position="401"/>
    </location>
</feature>
<name>A0ABW3SXM3_9CAUL</name>
<dbReference type="InterPro" id="IPR011701">
    <property type="entry name" value="MFS"/>
</dbReference>
<accession>A0ABW3SXM3</accession>
<feature type="transmembrane region" description="Helical" evidence="8">
    <location>
        <begin position="245"/>
        <end position="271"/>
    </location>
</feature>
<dbReference type="SUPFAM" id="SSF103473">
    <property type="entry name" value="MFS general substrate transporter"/>
    <property type="match status" value="1"/>
</dbReference>
<evidence type="ECO:0000256" key="8">
    <source>
        <dbReference type="RuleBase" id="RU365088"/>
    </source>
</evidence>
<evidence type="ECO:0000259" key="9">
    <source>
        <dbReference type="PROSITE" id="PS50850"/>
    </source>
</evidence>
<feature type="transmembrane region" description="Helical" evidence="8">
    <location>
        <begin position="221"/>
        <end position="239"/>
    </location>
</feature>
<feature type="transmembrane region" description="Helical" evidence="8">
    <location>
        <begin position="173"/>
        <end position="192"/>
    </location>
</feature>
<evidence type="ECO:0000256" key="6">
    <source>
        <dbReference type="ARBA" id="ARBA00022989"/>
    </source>
</evidence>
<dbReference type="Gene3D" id="1.20.1720.10">
    <property type="entry name" value="Multidrug resistance protein D"/>
    <property type="match status" value="1"/>
</dbReference>
<dbReference type="EMBL" id="JBHTLQ010000006">
    <property type="protein sequence ID" value="MFD1189669.1"/>
    <property type="molecule type" value="Genomic_DNA"/>
</dbReference>
<keyword evidence="11" id="KW-1185">Reference proteome</keyword>
<comment type="caution">
    <text evidence="10">The sequence shown here is derived from an EMBL/GenBank/DDBJ whole genome shotgun (WGS) entry which is preliminary data.</text>
</comment>
<protein>
    <recommendedName>
        <fullName evidence="8">Bcr/CflA family efflux transporter</fullName>
    </recommendedName>
</protein>
<evidence type="ECO:0000256" key="2">
    <source>
        <dbReference type="ARBA" id="ARBA00006236"/>
    </source>
</evidence>
<evidence type="ECO:0000256" key="1">
    <source>
        <dbReference type="ARBA" id="ARBA00004651"/>
    </source>
</evidence>
<evidence type="ECO:0000313" key="10">
    <source>
        <dbReference type="EMBL" id="MFD1189669.1"/>
    </source>
</evidence>
<dbReference type="PANTHER" id="PTHR42718">
    <property type="entry name" value="MAJOR FACILITATOR SUPERFAMILY MULTIDRUG TRANSPORTER MFSC"/>
    <property type="match status" value="1"/>
</dbReference>
<feature type="transmembrane region" description="Helical" evidence="8">
    <location>
        <begin position="83"/>
        <end position="106"/>
    </location>
</feature>
<keyword evidence="6 8" id="KW-1133">Transmembrane helix</keyword>
<feature type="transmembrane region" description="Helical" evidence="8">
    <location>
        <begin position="112"/>
        <end position="129"/>
    </location>
</feature>
<feature type="transmembrane region" description="Helical" evidence="8">
    <location>
        <begin position="349"/>
        <end position="371"/>
    </location>
</feature>
<keyword evidence="4" id="KW-1003">Cell membrane</keyword>
<evidence type="ECO:0000313" key="11">
    <source>
        <dbReference type="Proteomes" id="UP001597216"/>
    </source>
</evidence>
<dbReference type="CDD" id="cd17320">
    <property type="entry name" value="MFS_MdfA_MDR_like"/>
    <property type="match status" value="1"/>
</dbReference>
<dbReference type="Pfam" id="PF07690">
    <property type="entry name" value="MFS_1"/>
    <property type="match status" value="1"/>
</dbReference>
<evidence type="ECO:0000256" key="3">
    <source>
        <dbReference type="ARBA" id="ARBA00022448"/>
    </source>
</evidence>
<gene>
    <name evidence="10" type="ORF">ACFQ27_03685</name>
</gene>
<evidence type="ECO:0000256" key="7">
    <source>
        <dbReference type="ARBA" id="ARBA00023136"/>
    </source>
</evidence>
<dbReference type="Proteomes" id="UP001597216">
    <property type="component" value="Unassembled WGS sequence"/>
</dbReference>
<dbReference type="RefSeq" id="WP_377352559.1">
    <property type="nucleotide sequence ID" value="NZ_JBHTLQ010000006.1"/>
</dbReference>
<dbReference type="NCBIfam" id="TIGR00710">
    <property type="entry name" value="efflux_Bcr_CflA"/>
    <property type="match status" value="1"/>
</dbReference>
<feature type="transmembrane region" description="Helical" evidence="8">
    <location>
        <begin position="54"/>
        <end position="71"/>
    </location>
</feature>
<feature type="transmembrane region" description="Helical" evidence="8">
    <location>
        <begin position="377"/>
        <end position="399"/>
    </location>
</feature>